<evidence type="ECO:0000256" key="4">
    <source>
        <dbReference type="ARBA" id="ARBA00023163"/>
    </source>
</evidence>
<dbReference type="PROSITE" id="PS50944">
    <property type="entry name" value="HTH_DTXR"/>
    <property type="match status" value="1"/>
</dbReference>
<dbReference type="GO" id="GO:0046983">
    <property type="term" value="F:protein dimerization activity"/>
    <property type="evidence" value="ECO:0007669"/>
    <property type="project" value="InterPro"/>
</dbReference>
<evidence type="ECO:0000256" key="3">
    <source>
        <dbReference type="ARBA" id="ARBA00023125"/>
    </source>
</evidence>
<sequence length="133" mass="14884">MAGTLTSSMENYLETIKNLETDKGIVRVKNVAQELKVKMSSVSGALETLAKEGLISHEKYGYIELTDEGKKLAEAICSRHRTLFKFLTEVLGVDPKTADEDACKMEHTVSPLVLEKLVELVESFPKREKNGRR</sequence>
<dbReference type="InterPro" id="IPR001367">
    <property type="entry name" value="Fe_dep_repressor"/>
</dbReference>
<dbReference type="InterPro" id="IPR022689">
    <property type="entry name" value="Iron_dep_repressor"/>
</dbReference>
<evidence type="ECO:0000256" key="1">
    <source>
        <dbReference type="ARBA" id="ARBA00007871"/>
    </source>
</evidence>
<dbReference type="PANTHER" id="PTHR33238:SF7">
    <property type="entry name" value="IRON-DEPENDENT TRANSCRIPTIONAL REGULATOR"/>
    <property type="match status" value="1"/>
</dbReference>
<dbReference type="InterPro" id="IPR036388">
    <property type="entry name" value="WH-like_DNA-bd_sf"/>
</dbReference>
<dbReference type="Gene3D" id="1.10.10.10">
    <property type="entry name" value="Winged helix-like DNA-binding domain superfamily/Winged helix DNA-binding domain"/>
    <property type="match status" value="1"/>
</dbReference>
<evidence type="ECO:0000313" key="6">
    <source>
        <dbReference type="EMBL" id="GAH26849.1"/>
    </source>
</evidence>
<dbReference type="GO" id="GO:0003677">
    <property type="term" value="F:DNA binding"/>
    <property type="evidence" value="ECO:0007669"/>
    <property type="project" value="UniProtKB-KW"/>
</dbReference>
<dbReference type="Pfam" id="PF01325">
    <property type="entry name" value="Fe_dep_repress"/>
    <property type="match status" value="1"/>
</dbReference>
<dbReference type="Gene3D" id="1.10.60.10">
    <property type="entry name" value="Iron dependent repressor, metal binding and dimerisation domain"/>
    <property type="match status" value="1"/>
</dbReference>
<dbReference type="EMBL" id="BARU01000085">
    <property type="protein sequence ID" value="GAH26849.1"/>
    <property type="molecule type" value="Genomic_DNA"/>
</dbReference>
<dbReference type="InterPro" id="IPR036390">
    <property type="entry name" value="WH_DNA-bd_sf"/>
</dbReference>
<feature type="domain" description="HTH dtxR-type" evidence="5">
    <location>
        <begin position="5"/>
        <end position="66"/>
    </location>
</feature>
<comment type="similarity">
    <text evidence="1">Belongs to the DtxR/MntR family.</text>
</comment>
<keyword evidence="2" id="KW-0805">Transcription regulation</keyword>
<dbReference type="GO" id="GO:0046914">
    <property type="term" value="F:transition metal ion binding"/>
    <property type="evidence" value="ECO:0007669"/>
    <property type="project" value="InterPro"/>
</dbReference>
<dbReference type="SMART" id="SM00529">
    <property type="entry name" value="HTH_DTXR"/>
    <property type="match status" value="1"/>
</dbReference>
<dbReference type="AlphaFoldDB" id="X1FBQ9"/>
<dbReference type="SUPFAM" id="SSF46785">
    <property type="entry name" value="Winged helix' DNA-binding domain"/>
    <property type="match status" value="1"/>
</dbReference>
<accession>X1FBQ9</accession>
<reference evidence="6" key="1">
    <citation type="journal article" date="2014" name="Front. Microbiol.">
        <title>High frequency of phylogenetically diverse reductive dehalogenase-homologous genes in deep subseafloor sedimentary metagenomes.</title>
        <authorList>
            <person name="Kawai M."/>
            <person name="Futagami T."/>
            <person name="Toyoda A."/>
            <person name="Takaki Y."/>
            <person name="Nishi S."/>
            <person name="Hori S."/>
            <person name="Arai W."/>
            <person name="Tsubouchi T."/>
            <person name="Morono Y."/>
            <person name="Uchiyama I."/>
            <person name="Ito T."/>
            <person name="Fujiyama A."/>
            <person name="Inagaki F."/>
            <person name="Takami H."/>
        </authorList>
    </citation>
    <scope>NUCLEOTIDE SEQUENCE</scope>
    <source>
        <strain evidence="6">Expedition CK06-06</strain>
    </source>
</reference>
<dbReference type="InterPro" id="IPR036421">
    <property type="entry name" value="Fe_dep_repressor_sf"/>
</dbReference>
<keyword evidence="3" id="KW-0238">DNA-binding</keyword>
<organism evidence="6">
    <name type="scientific">marine sediment metagenome</name>
    <dbReference type="NCBI Taxonomy" id="412755"/>
    <lineage>
        <taxon>unclassified sequences</taxon>
        <taxon>metagenomes</taxon>
        <taxon>ecological metagenomes</taxon>
    </lineage>
</organism>
<gene>
    <name evidence="6" type="ORF">S03H2_00458</name>
</gene>
<dbReference type="InterPro" id="IPR050536">
    <property type="entry name" value="DtxR_MntR_Metal-Reg"/>
</dbReference>
<dbReference type="PANTHER" id="PTHR33238">
    <property type="entry name" value="IRON (METAL) DEPENDENT REPRESSOR, DTXR FAMILY"/>
    <property type="match status" value="1"/>
</dbReference>
<comment type="caution">
    <text evidence="6">The sequence shown here is derived from an EMBL/GenBank/DDBJ whole genome shotgun (WGS) entry which is preliminary data.</text>
</comment>
<evidence type="ECO:0000259" key="5">
    <source>
        <dbReference type="PROSITE" id="PS50944"/>
    </source>
</evidence>
<protein>
    <recommendedName>
        <fullName evidence="5">HTH dtxR-type domain-containing protein</fullName>
    </recommendedName>
</protein>
<name>X1FBQ9_9ZZZZ</name>
<dbReference type="Pfam" id="PF02742">
    <property type="entry name" value="Fe_dep_repr_C"/>
    <property type="match status" value="1"/>
</dbReference>
<dbReference type="InterPro" id="IPR022687">
    <property type="entry name" value="HTH_DTXR"/>
</dbReference>
<dbReference type="SUPFAM" id="SSF47979">
    <property type="entry name" value="Iron-dependent repressor protein, dimerization domain"/>
    <property type="match status" value="1"/>
</dbReference>
<proteinExistence type="inferred from homology"/>
<keyword evidence="4" id="KW-0804">Transcription</keyword>
<dbReference type="GO" id="GO:0003700">
    <property type="term" value="F:DNA-binding transcription factor activity"/>
    <property type="evidence" value="ECO:0007669"/>
    <property type="project" value="InterPro"/>
</dbReference>
<evidence type="ECO:0000256" key="2">
    <source>
        <dbReference type="ARBA" id="ARBA00023015"/>
    </source>
</evidence>